<keyword evidence="4 6" id="KW-1133">Transmembrane helix</keyword>
<evidence type="ECO:0000256" key="5">
    <source>
        <dbReference type="ARBA" id="ARBA00023136"/>
    </source>
</evidence>
<protein>
    <submittedName>
        <fullName evidence="7">FTR1 family iron permease</fullName>
    </submittedName>
</protein>
<dbReference type="Pfam" id="PF03239">
    <property type="entry name" value="FTR1"/>
    <property type="match status" value="1"/>
</dbReference>
<dbReference type="PANTHER" id="PTHR31632">
    <property type="entry name" value="IRON TRANSPORTER FTH1"/>
    <property type="match status" value="1"/>
</dbReference>
<dbReference type="Proteomes" id="UP001161691">
    <property type="component" value="Unassembled WGS sequence"/>
</dbReference>
<feature type="transmembrane region" description="Helical" evidence="6">
    <location>
        <begin position="381"/>
        <end position="402"/>
    </location>
</feature>
<evidence type="ECO:0000313" key="8">
    <source>
        <dbReference type="Proteomes" id="UP001161691"/>
    </source>
</evidence>
<evidence type="ECO:0000256" key="1">
    <source>
        <dbReference type="ARBA" id="ARBA00004141"/>
    </source>
</evidence>
<reference evidence="7" key="1">
    <citation type="submission" date="2023-04" db="EMBL/GenBank/DDBJ databases">
        <title>Comparative genomic analysis of Cohnella hashimotonis sp. nov., isolated from the International Space Station.</title>
        <authorList>
            <person name="Venkateswaran K."/>
            <person name="Simpson A."/>
        </authorList>
    </citation>
    <scope>NUCLEOTIDE SEQUENCE</scope>
    <source>
        <strain evidence="7">F6_2S_P_1</strain>
    </source>
</reference>
<keyword evidence="8" id="KW-1185">Reference proteome</keyword>
<comment type="caution">
    <text evidence="7">The sequence shown here is derived from an EMBL/GenBank/DDBJ whole genome shotgun (WGS) entry which is preliminary data.</text>
</comment>
<evidence type="ECO:0000313" key="7">
    <source>
        <dbReference type="EMBL" id="MDI4645078.1"/>
    </source>
</evidence>
<keyword evidence="3 6" id="KW-0812">Transmembrane</keyword>
<evidence type="ECO:0000256" key="2">
    <source>
        <dbReference type="ARBA" id="ARBA00008333"/>
    </source>
</evidence>
<name>A0ABT6TE29_9BACL</name>
<feature type="transmembrane region" description="Helical" evidence="6">
    <location>
        <begin position="233"/>
        <end position="257"/>
    </location>
</feature>
<keyword evidence="5 6" id="KW-0472">Membrane</keyword>
<feature type="transmembrane region" description="Helical" evidence="6">
    <location>
        <begin position="343"/>
        <end position="361"/>
    </location>
</feature>
<dbReference type="PANTHER" id="PTHR31632:SF2">
    <property type="entry name" value="PLASMA MEMBRANE IRON PERMEASE"/>
    <property type="match status" value="1"/>
</dbReference>
<accession>A0ABT6TE29</accession>
<feature type="transmembrane region" description="Helical" evidence="6">
    <location>
        <begin position="304"/>
        <end position="323"/>
    </location>
</feature>
<comment type="subcellular location">
    <subcellularLocation>
        <location evidence="1">Membrane</location>
        <topology evidence="1">Multi-pass membrane protein</topology>
    </subcellularLocation>
</comment>
<evidence type="ECO:0000256" key="4">
    <source>
        <dbReference type="ARBA" id="ARBA00022989"/>
    </source>
</evidence>
<dbReference type="InterPro" id="IPR004923">
    <property type="entry name" value="FTR1/Fip1/EfeU"/>
</dbReference>
<evidence type="ECO:0000256" key="6">
    <source>
        <dbReference type="SAM" id="Phobius"/>
    </source>
</evidence>
<proteinExistence type="inferred from homology"/>
<comment type="similarity">
    <text evidence="2">Belongs to the oxidase-dependent Fe transporter (OFeT) (TC 9.A.10.1) family.</text>
</comment>
<feature type="transmembrane region" description="Helical" evidence="6">
    <location>
        <begin position="269"/>
        <end position="292"/>
    </location>
</feature>
<feature type="transmembrane region" description="Helical" evidence="6">
    <location>
        <begin position="462"/>
        <end position="484"/>
    </location>
</feature>
<evidence type="ECO:0000256" key="3">
    <source>
        <dbReference type="ARBA" id="ARBA00022692"/>
    </source>
</evidence>
<sequence>MKRHRRPSALILFARIVLLAMLGWAIAPFAPLFAATDSTHAADASLQAEALVSHLDAGDAAAAAQDLAAIKKWWAKDKNDVKQRSLDLALEIDSQIAALSLAMLSGKMDEASSQAGNLRFSVINLQDGAYADNSGKSQMTLSTYILKLREAGNLAKKQEWVEAGQRVKQLQQQWLSVEGDVVSQSQRVYNDTERDLVMLDGYLSNPDQRALAAPVIDRLIEGLAPLADAKYSWWDAALIPIREGMEGLLVVGALLMYAKRAGSMPARRWVVGGSVTGLLASIAAGFAVVLLLSSSAFGHNNLLINGWTGVCASVMLLYVSYWLHRHSDTKRFNRLLAERSTRALSGGHMFSLALLSFFAIVREGLETVIFLIGMSGKMSAMELVAGIAAGFLVLTAVAFVIVKAGSRLPIRPFFLGSSLIVFYLCFKFMGSGIHSLQMAGVLPSTVNETLPDFSTLSLYPSWYSTLPQLVFLACGCAAVVWSLLKSKRRREVPVS</sequence>
<dbReference type="RefSeq" id="WP_282908038.1">
    <property type="nucleotide sequence ID" value="NZ_JAGRPV010000001.1"/>
</dbReference>
<dbReference type="EMBL" id="JAGRPV010000001">
    <property type="protein sequence ID" value="MDI4645078.1"/>
    <property type="molecule type" value="Genomic_DNA"/>
</dbReference>
<gene>
    <name evidence="7" type="ORF">KB449_08910</name>
</gene>
<organism evidence="7 8">
    <name type="scientific">Cohnella hashimotonis</name>
    <dbReference type="NCBI Taxonomy" id="2826895"/>
    <lineage>
        <taxon>Bacteria</taxon>
        <taxon>Bacillati</taxon>
        <taxon>Bacillota</taxon>
        <taxon>Bacilli</taxon>
        <taxon>Bacillales</taxon>
        <taxon>Paenibacillaceae</taxon>
        <taxon>Cohnella</taxon>
    </lineage>
</organism>
<feature type="transmembrane region" description="Helical" evidence="6">
    <location>
        <begin position="414"/>
        <end position="442"/>
    </location>
</feature>